<dbReference type="InterPro" id="IPR049326">
    <property type="entry name" value="Rhodopsin_dom_fungi"/>
</dbReference>
<dbReference type="InterPro" id="IPR052337">
    <property type="entry name" value="SAT4-like"/>
</dbReference>
<evidence type="ECO:0000256" key="6">
    <source>
        <dbReference type="SAM" id="Phobius"/>
    </source>
</evidence>
<evidence type="ECO:0000256" key="1">
    <source>
        <dbReference type="ARBA" id="ARBA00004141"/>
    </source>
</evidence>
<keyword evidence="9" id="KW-1185">Reference proteome</keyword>
<feature type="domain" description="Rhodopsin" evidence="7">
    <location>
        <begin position="31"/>
        <end position="274"/>
    </location>
</feature>
<evidence type="ECO:0000256" key="3">
    <source>
        <dbReference type="ARBA" id="ARBA00022989"/>
    </source>
</evidence>
<feature type="transmembrane region" description="Helical" evidence="6">
    <location>
        <begin position="12"/>
        <end position="31"/>
    </location>
</feature>
<feature type="transmembrane region" description="Helical" evidence="6">
    <location>
        <begin position="90"/>
        <end position="114"/>
    </location>
</feature>
<evidence type="ECO:0000256" key="5">
    <source>
        <dbReference type="ARBA" id="ARBA00038359"/>
    </source>
</evidence>
<keyword evidence="3 6" id="KW-1133">Transmembrane helix</keyword>
<protein>
    <recommendedName>
        <fullName evidence="7">Rhodopsin domain-containing protein</fullName>
    </recommendedName>
</protein>
<evidence type="ECO:0000256" key="2">
    <source>
        <dbReference type="ARBA" id="ARBA00022692"/>
    </source>
</evidence>
<gene>
    <name evidence="8" type="ORF">EJ06DRAFT_522802</name>
</gene>
<accession>A0A6G1HU90</accession>
<keyword evidence="2 6" id="KW-0812">Transmembrane</keyword>
<dbReference type="OrthoDB" id="3934549at2759"/>
<dbReference type="PANTHER" id="PTHR33048">
    <property type="entry name" value="PTH11-LIKE INTEGRAL MEMBRANE PROTEIN (AFU_ORTHOLOGUE AFUA_5G11245)"/>
    <property type="match status" value="1"/>
</dbReference>
<evidence type="ECO:0000259" key="7">
    <source>
        <dbReference type="Pfam" id="PF20684"/>
    </source>
</evidence>
<comment type="similarity">
    <text evidence="5">Belongs to the SAT4 family.</text>
</comment>
<evidence type="ECO:0000313" key="8">
    <source>
        <dbReference type="EMBL" id="KAF2399305.1"/>
    </source>
</evidence>
<feature type="transmembrane region" description="Helical" evidence="6">
    <location>
        <begin position="177"/>
        <end position="197"/>
    </location>
</feature>
<reference evidence="8" key="1">
    <citation type="journal article" date="2020" name="Stud. Mycol.">
        <title>101 Dothideomycetes genomes: a test case for predicting lifestyles and emergence of pathogens.</title>
        <authorList>
            <person name="Haridas S."/>
            <person name="Albert R."/>
            <person name="Binder M."/>
            <person name="Bloem J."/>
            <person name="Labutti K."/>
            <person name="Salamov A."/>
            <person name="Andreopoulos B."/>
            <person name="Baker S."/>
            <person name="Barry K."/>
            <person name="Bills G."/>
            <person name="Bluhm B."/>
            <person name="Cannon C."/>
            <person name="Castanera R."/>
            <person name="Culley D."/>
            <person name="Daum C."/>
            <person name="Ezra D."/>
            <person name="Gonzalez J."/>
            <person name="Henrissat B."/>
            <person name="Kuo A."/>
            <person name="Liang C."/>
            <person name="Lipzen A."/>
            <person name="Lutzoni F."/>
            <person name="Magnuson J."/>
            <person name="Mondo S."/>
            <person name="Nolan M."/>
            <person name="Ohm R."/>
            <person name="Pangilinan J."/>
            <person name="Park H.-J."/>
            <person name="Ramirez L."/>
            <person name="Alfaro M."/>
            <person name="Sun H."/>
            <person name="Tritt A."/>
            <person name="Yoshinaga Y."/>
            <person name="Zwiers L.-H."/>
            <person name="Turgeon B."/>
            <person name="Goodwin S."/>
            <person name="Spatafora J."/>
            <person name="Crous P."/>
            <person name="Grigoriev I."/>
        </authorList>
    </citation>
    <scope>NUCLEOTIDE SEQUENCE</scope>
    <source>
        <strain evidence="8">CBS 262.69</strain>
    </source>
</reference>
<evidence type="ECO:0000256" key="4">
    <source>
        <dbReference type="ARBA" id="ARBA00023136"/>
    </source>
</evidence>
<dbReference type="EMBL" id="ML996698">
    <property type="protein sequence ID" value="KAF2399305.1"/>
    <property type="molecule type" value="Genomic_DNA"/>
</dbReference>
<keyword evidence="4 6" id="KW-0472">Membrane</keyword>
<feature type="transmembrane region" description="Helical" evidence="6">
    <location>
        <begin position="209"/>
        <end position="230"/>
    </location>
</feature>
<feature type="transmembrane region" description="Helical" evidence="6">
    <location>
        <begin position="126"/>
        <end position="146"/>
    </location>
</feature>
<dbReference type="GO" id="GO:0016020">
    <property type="term" value="C:membrane"/>
    <property type="evidence" value="ECO:0007669"/>
    <property type="project" value="UniProtKB-SubCell"/>
</dbReference>
<organism evidence="8 9">
    <name type="scientific">Trichodelitschia bisporula</name>
    <dbReference type="NCBI Taxonomy" id="703511"/>
    <lineage>
        <taxon>Eukaryota</taxon>
        <taxon>Fungi</taxon>
        <taxon>Dikarya</taxon>
        <taxon>Ascomycota</taxon>
        <taxon>Pezizomycotina</taxon>
        <taxon>Dothideomycetes</taxon>
        <taxon>Dothideomycetes incertae sedis</taxon>
        <taxon>Phaeotrichales</taxon>
        <taxon>Phaeotrichaceae</taxon>
        <taxon>Trichodelitschia</taxon>
    </lineage>
</organism>
<dbReference type="AlphaFoldDB" id="A0A6G1HU90"/>
<proteinExistence type="inferred from homology"/>
<dbReference type="Proteomes" id="UP000799640">
    <property type="component" value="Unassembled WGS sequence"/>
</dbReference>
<evidence type="ECO:0000313" key="9">
    <source>
        <dbReference type="Proteomes" id="UP000799640"/>
    </source>
</evidence>
<feature type="transmembrane region" description="Helical" evidence="6">
    <location>
        <begin position="52"/>
        <end position="70"/>
    </location>
</feature>
<comment type="subcellular location">
    <subcellularLocation>
        <location evidence="1">Membrane</location>
        <topology evidence="1">Multi-pass membrane protein</topology>
    </subcellularLocation>
</comment>
<dbReference type="PANTHER" id="PTHR33048:SF129">
    <property type="entry name" value="INTEGRAL MEMBRANE PROTEIN-RELATED"/>
    <property type="match status" value="1"/>
</dbReference>
<name>A0A6G1HU90_9PEZI</name>
<dbReference type="Pfam" id="PF20684">
    <property type="entry name" value="Fung_rhodopsin"/>
    <property type="match status" value="1"/>
</dbReference>
<feature type="transmembrane region" description="Helical" evidence="6">
    <location>
        <begin position="250"/>
        <end position="268"/>
    </location>
</feature>
<sequence length="354" mass="39168">MAPTRESETMMPAYLGVTTFLFLLSLLTYALRLWNRLKPHPSLGWDDLAISLAMVLAMATWGCSTALIMFTGGKHVEYVDLDKMMRAARLGFAIMPLWIWSVTMVKISVCLMLLRIKRERMWQRGLLGLIGVLLVIAVAGMVSQLLQCRPLRANWNIYLKLEGGHCWDNSVLETVTYVLSALFGTTDLVCAFLPLFFIRQLNRPLREKIVLALLMALGLLAAACSIVKAVLLKKLLNSADPLWDGEAIGIWTYSEVYIGIIAANIPCLRSLLEKVFTLIAGSQAISRKATIGPIASAEAGVLGRGNGGMYENRSHICANTGSRGTSDEHILLSERGEKKEGIVKEVEVRWDDRG</sequence>